<name>A0A976M631_THEOR</name>
<proteinExistence type="predicted"/>
<evidence type="ECO:0000256" key="1">
    <source>
        <dbReference type="SAM" id="MobiDB-lite"/>
    </source>
</evidence>
<feature type="compositionally biased region" description="Polar residues" evidence="1">
    <location>
        <begin position="67"/>
        <end position="76"/>
    </location>
</feature>
<dbReference type="OrthoDB" id="362001at2759"/>
<feature type="region of interest" description="Disordered" evidence="1">
    <location>
        <begin position="51"/>
        <end position="104"/>
    </location>
</feature>
<gene>
    <name evidence="2" type="ORF">MACJ_002443</name>
</gene>
<accession>A0A976M631</accession>
<evidence type="ECO:0000313" key="2">
    <source>
        <dbReference type="EMBL" id="UKJ89195.2"/>
    </source>
</evidence>
<reference evidence="2" key="1">
    <citation type="submission" date="2022-07" db="EMBL/GenBank/DDBJ databases">
        <title>Evaluation of T. orientalis genome assembly methods using nanopore sequencing and analysis of variation between genomes.</title>
        <authorList>
            <person name="Yam J."/>
            <person name="Micallef M.L."/>
            <person name="Liu M."/>
            <person name="Djordjevic S.P."/>
            <person name="Bogema D.R."/>
            <person name="Jenkins C."/>
        </authorList>
    </citation>
    <scope>NUCLEOTIDE SEQUENCE</scope>
    <source>
        <strain evidence="2">Fish Creek</strain>
    </source>
</reference>
<dbReference type="Proteomes" id="UP000244803">
    <property type="component" value="Chromosome 3"/>
</dbReference>
<dbReference type="EMBL" id="CP056066">
    <property type="protein sequence ID" value="UKJ89195.2"/>
    <property type="molecule type" value="Genomic_DNA"/>
</dbReference>
<protein>
    <submittedName>
        <fullName evidence="2">Uncharacterized protein</fullName>
    </submittedName>
</protein>
<sequence>MDDILEYRRKHREAYLKRVASAAASRLSEAREAAQNAHINSLLSAGVASSTASSLSGGQEGVPRGTLSDSQESSNGRSGGLTAATPDQLSDAEEGYGLSTSCKRPTAPYDYERELFEEGLSDKTKRDRYKPTRTDEDYESSLELARKLQKEFDAMDEVRKPDVAYEECLLADNVDGLHDNPDVDLQKAIAKSLIDM</sequence>
<evidence type="ECO:0000313" key="3">
    <source>
        <dbReference type="Proteomes" id="UP000244803"/>
    </source>
</evidence>
<feature type="region of interest" description="Disordered" evidence="1">
    <location>
        <begin position="116"/>
        <end position="135"/>
    </location>
</feature>
<dbReference type="AlphaFoldDB" id="A0A976M631"/>
<organism evidence="2 3">
    <name type="scientific">Theileria orientalis</name>
    <dbReference type="NCBI Taxonomy" id="68886"/>
    <lineage>
        <taxon>Eukaryota</taxon>
        <taxon>Sar</taxon>
        <taxon>Alveolata</taxon>
        <taxon>Apicomplexa</taxon>
        <taxon>Aconoidasida</taxon>
        <taxon>Piroplasmida</taxon>
        <taxon>Theileriidae</taxon>
        <taxon>Theileria</taxon>
    </lineage>
</organism>